<dbReference type="Gene3D" id="1.10.3720.10">
    <property type="entry name" value="MetI-like"/>
    <property type="match status" value="1"/>
</dbReference>
<dbReference type="GO" id="GO:0055085">
    <property type="term" value="P:transmembrane transport"/>
    <property type="evidence" value="ECO:0007669"/>
    <property type="project" value="InterPro"/>
</dbReference>
<dbReference type="PROSITE" id="PS50928">
    <property type="entry name" value="ABC_TM1"/>
    <property type="match status" value="1"/>
</dbReference>
<evidence type="ECO:0000313" key="9">
    <source>
        <dbReference type="EMBL" id="MBB5138256.1"/>
    </source>
</evidence>
<dbReference type="CDD" id="cd06261">
    <property type="entry name" value="TM_PBP2"/>
    <property type="match status" value="1"/>
</dbReference>
<dbReference type="EMBL" id="JACHGN010000022">
    <property type="protein sequence ID" value="MBB5138256.1"/>
    <property type="molecule type" value="Genomic_DNA"/>
</dbReference>
<feature type="transmembrane region" description="Helical" evidence="7">
    <location>
        <begin position="39"/>
        <end position="57"/>
    </location>
</feature>
<evidence type="ECO:0000256" key="3">
    <source>
        <dbReference type="ARBA" id="ARBA00022475"/>
    </source>
</evidence>
<organism evidence="9 10">
    <name type="scientific">Thermocatellispora tengchongensis</name>
    <dbReference type="NCBI Taxonomy" id="1073253"/>
    <lineage>
        <taxon>Bacteria</taxon>
        <taxon>Bacillati</taxon>
        <taxon>Actinomycetota</taxon>
        <taxon>Actinomycetes</taxon>
        <taxon>Streptosporangiales</taxon>
        <taxon>Streptosporangiaceae</taxon>
        <taxon>Thermocatellispora</taxon>
    </lineage>
</organism>
<feature type="transmembrane region" description="Helical" evidence="7">
    <location>
        <begin position="12"/>
        <end position="33"/>
    </location>
</feature>
<evidence type="ECO:0000256" key="7">
    <source>
        <dbReference type="RuleBase" id="RU363032"/>
    </source>
</evidence>
<dbReference type="AlphaFoldDB" id="A0A840PHD7"/>
<keyword evidence="4 7" id="KW-0812">Transmembrane</keyword>
<evidence type="ECO:0000313" key="10">
    <source>
        <dbReference type="Proteomes" id="UP000578449"/>
    </source>
</evidence>
<proteinExistence type="inferred from homology"/>
<evidence type="ECO:0000256" key="6">
    <source>
        <dbReference type="ARBA" id="ARBA00023136"/>
    </source>
</evidence>
<comment type="subcellular location">
    <subcellularLocation>
        <location evidence="1 7">Cell membrane</location>
        <topology evidence="1 7">Multi-pass membrane protein</topology>
    </subcellularLocation>
</comment>
<evidence type="ECO:0000256" key="2">
    <source>
        <dbReference type="ARBA" id="ARBA00022448"/>
    </source>
</evidence>
<keyword evidence="2 7" id="KW-0813">Transport</keyword>
<keyword evidence="5 7" id="KW-1133">Transmembrane helix</keyword>
<name>A0A840PHD7_9ACTN</name>
<dbReference type="SUPFAM" id="SSF161098">
    <property type="entry name" value="MetI-like"/>
    <property type="match status" value="1"/>
</dbReference>
<dbReference type="PANTHER" id="PTHR30151">
    <property type="entry name" value="ALKANE SULFONATE ABC TRANSPORTER-RELATED, MEMBRANE SUBUNIT"/>
    <property type="match status" value="1"/>
</dbReference>
<evidence type="ECO:0000259" key="8">
    <source>
        <dbReference type="PROSITE" id="PS50928"/>
    </source>
</evidence>
<keyword evidence="10" id="KW-1185">Reference proteome</keyword>
<evidence type="ECO:0000256" key="1">
    <source>
        <dbReference type="ARBA" id="ARBA00004651"/>
    </source>
</evidence>
<feature type="transmembrane region" description="Helical" evidence="7">
    <location>
        <begin position="113"/>
        <end position="143"/>
    </location>
</feature>
<evidence type="ECO:0000256" key="4">
    <source>
        <dbReference type="ARBA" id="ARBA00022692"/>
    </source>
</evidence>
<reference evidence="9 10" key="1">
    <citation type="submission" date="2020-08" db="EMBL/GenBank/DDBJ databases">
        <title>Genomic Encyclopedia of Type Strains, Phase IV (KMG-IV): sequencing the most valuable type-strain genomes for metagenomic binning, comparative biology and taxonomic classification.</title>
        <authorList>
            <person name="Goeker M."/>
        </authorList>
    </citation>
    <scope>NUCLEOTIDE SEQUENCE [LARGE SCALE GENOMIC DNA]</scope>
    <source>
        <strain evidence="9 10">DSM 45615</strain>
    </source>
</reference>
<protein>
    <submittedName>
        <fullName evidence="9">ABC-type nitrate/sulfonate/bicarbonate transport system permease component</fullName>
    </submittedName>
</protein>
<feature type="transmembrane region" description="Helical" evidence="7">
    <location>
        <begin position="192"/>
        <end position="216"/>
    </location>
</feature>
<accession>A0A840PHD7</accession>
<dbReference type="PANTHER" id="PTHR30151:SF38">
    <property type="entry name" value="ALIPHATIC SULFONATES TRANSPORT PERMEASE PROTEIN SSUC-RELATED"/>
    <property type="match status" value="1"/>
</dbReference>
<evidence type="ECO:0000256" key="5">
    <source>
        <dbReference type="ARBA" id="ARBA00022989"/>
    </source>
</evidence>
<keyword evidence="6 7" id="KW-0472">Membrane</keyword>
<sequence length="263" mass="28514">MRAITGLLARGWLALLLLVVWELVTWAVGEAYFPRPSQIAAAAYELWFSGPASSLFLTEKALGDFGPSLFNLFTGWFLTAVAGVTLGVALGLSRTVADYVEPMVHFGRAIPPPTLLSVFVILFPLGASMQIAVIVFGVIWPVLINTIDGVRTVERLHLDTAEVFGVRGPLRLREVVLPAAAPKIVAGLRISLGLALILMVLSELFGSTTGIGSHLIGMQRSFELPEMWAGIVVLGVLGYLLNSVFVLIERRWLRWHLTARGAA</sequence>
<feature type="domain" description="ABC transmembrane type-1" evidence="8">
    <location>
        <begin position="65"/>
        <end position="249"/>
    </location>
</feature>
<feature type="transmembrane region" description="Helical" evidence="7">
    <location>
        <begin position="69"/>
        <end position="93"/>
    </location>
</feature>
<comment type="similarity">
    <text evidence="7">Belongs to the binding-protein-dependent transport system permease family.</text>
</comment>
<dbReference type="InterPro" id="IPR035906">
    <property type="entry name" value="MetI-like_sf"/>
</dbReference>
<dbReference type="GO" id="GO:0005886">
    <property type="term" value="C:plasma membrane"/>
    <property type="evidence" value="ECO:0007669"/>
    <property type="project" value="UniProtKB-SubCell"/>
</dbReference>
<feature type="transmembrane region" description="Helical" evidence="7">
    <location>
        <begin position="228"/>
        <end position="248"/>
    </location>
</feature>
<dbReference type="Pfam" id="PF00528">
    <property type="entry name" value="BPD_transp_1"/>
    <property type="match status" value="1"/>
</dbReference>
<keyword evidence="3" id="KW-1003">Cell membrane</keyword>
<dbReference type="InterPro" id="IPR000515">
    <property type="entry name" value="MetI-like"/>
</dbReference>
<gene>
    <name evidence="9" type="ORF">HNP84_008009</name>
</gene>
<comment type="caution">
    <text evidence="9">The sequence shown here is derived from an EMBL/GenBank/DDBJ whole genome shotgun (WGS) entry which is preliminary data.</text>
</comment>
<dbReference type="RefSeq" id="WP_185055137.1">
    <property type="nucleotide sequence ID" value="NZ_BAABIX010000018.1"/>
</dbReference>
<dbReference type="Proteomes" id="UP000578449">
    <property type="component" value="Unassembled WGS sequence"/>
</dbReference>